<name>A0A6H1UAA4_9GAMM</name>
<dbReference type="RefSeq" id="WP_168659019.1">
    <property type="nucleotide sequence ID" value="NZ_CP051180.1"/>
</dbReference>
<keyword evidence="1" id="KW-0472">Membrane</keyword>
<evidence type="ECO:0000313" key="3">
    <source>
        <dbReference type="Proteomes" id="UP000501602"/>
    </source>
</evidence>
<protein>
    <submittedName>
        <fullName evidence="2">Uncharacterized protein</fullName>
    </submittedName>
</protein>
<dbReference type="KEGG" id="fes:HER31_01885"/>
<keyword evidence="1" id="KW-0812">Transmembrane</keyword>
<sequence>MDKKQDKDSEEKITVEEIAKSTTTYGLIQSMTQSKTLTIMVLVGLIIIISFIIFLSKQI</sequence>
<keyword evidence="1" id="KW-1133">Transmembrane helix</keyword>
<feature type="transmembrane region" description="Helical" evidence="1">
    <location>
        <begin position="37"/>
        <end position="55"/>
    </location>
</feature>
<evidence type="ECO:0000313" key="2">
    <source>
        <dbReference type="EMBL" id="QIZ75758.1"/>
    </source>
</evidence>
<proteinExistence type="predicted"/>
<organism evidence="2 3">
    <name type="scientific">Ferrimonas lipolytica</name>
    <dbReference type="NCBI Taxonomy" id="2724191"/>
    <lineage>
        <taxon>Bacteria</taxon>
        <taxon>Pseudomonadati</taxon>
        <taxon>Pseudomonadota</taxon>
        <taxon>Gammaproteobacteria</taxon>
        <taxon>Alteromonadales</taxon>
        <taxon>Ferrimonadaceae</taxon>
        <taxon>Ferrimonas</taxon>
    </lineage>
</organism>
<gene>
    <name evidence="2" type="ORF">HER31_01885</name>
</gene>
<dbReference type="EMBL" id="CP051180">
    <property type="protein sequence ID" value="QIZ75758.1"/>
    <property type="molecule type" value="Genomic_DNA"/>
</dbReference>
<evidence type="ECO:0000256" key="1">
    <source>
        <dbReference type="SAM" id="Phobius"/>
    </source>
</evidence>
<accession>A0A6H1UAA4</accession>
<keyword evidence="3" id="KW-1185">Reference proteome</keyword>
<dbReference type="Proteomes" id="UP000501602">
    <property type="component" value="Chromosome"/>
</dbReference>
<reference evidence="2 3" key="1">
    <citation type="submission" date="2020-04" db="EMBL/GenBank/DDBJ databases">
        <title>Ferrimonas sp. S7 isolated from sea water.</title>
        <authorList>
            <person name="Bae S.S."/>
            <person name="Baek K."/>
        </authorList>
    </citation>
    <scope>NUCLEOTIDE SEQUENCE [LARGE SCALE GENOMIC DNA]</scope>
    <source>
        <strain evidence="2 3">S7</strain>
    </source>
</reference>
<dbReference type="AlphaFoldDB" id="A0A6H1UAA4"/>